<dbReference type="SFLD" id="SFLDG00358">
    <property type="entry name" value="Main_(cytGST)"/>
    <property type="match status" value="1"/>
</dbReference>
<dbReference type="KEGG" id="mde:101898260"/>
<feature type="domain" description="GST C-terminal" evidence="6">
    <location>
        <begin position="877"/>
        <end position="998"/>
    </location>
</feature>
<dbReference type="InterPro" id="IPR036249">
    <property type="entry name" value="Thioredoxin-like_sf"/>
</dbReference>
<dbReference type="InterPro" id="IPR040079">
    <property type="entry name" value="Glutathione_S-Trfase"/>
</dbReference>
<dbReference type="OrthoDB" id="4951845at2759"/>
<accession>A0A1I8N4F2</accession>
<dbReference type="Pfam" id="PF04500">
    <property type="entry name" value="FLYWCH"/>
    <property type="match status" value="4"/>
</dbReference>
<keyword evidence="2" id="KW-0863">Zinc-finger</keyword>
<evidence type="ECO:0000313" key="7">
    <source>
        <dbReference type="EnsemblMetazoa" id="MDOA011438-PA"/>
    </source>
</evidence>
<dbReference type="PANTHER" id="PTHR43969:SF7">
    <property type="entry name" value="GST-CONTAINING FLYWCH ZINC-FINGER PROTEIN"/>
    <property type="match status" value="1"/>
</dbReference>
<dbReference type="VEuPathDB" id="VectorBase:MDOA011438"/>
<dbReference type="InterPro" id="IPR010987">
    <property type="entry name" value="Glutathione-S-Trfase_C-like"/>
</dbReference>
<dbReference type="SFLD" id="SFLDS00019">
    <property type="entry name" value="Glutathione_Transferase_(cytos"/>
    <property type="match status" value="1"/>
</dbReference>
<dbReference type="STRING" id="7370.A0A1I8N4F2"/>
<sequence>MESPKLEMLRSVKGKDMLLFDGYLYHYDDRTTKSYRWVCSRRKDNPPCRVRMHTSLIDEWDLTRHKLESIIGEHPHGPADEAAIIRAREKKRQADAENLPCTLSNKSLKRKYQMQKGGGGGGGTVAKKTKPVTDDEDNVSSIDGIIEMDSSFELMPNSKPAVGNKSVLMLKTAKGYHMIAVDGCVYRLDGKSMISCTYRWKCFRSKDLQCTGRIYTECLASGMHRYKPFRVDENEHNHQPYTEAKIEALIRRNNIQIIRGKEDNRKDGDELKATPYKKNAHSLPLSAAYSGGEGVLSISTNIELPETKHGSTGSRKDKAAATAAQYRYVKNPMEVFKNPQHGEVKLFSFLPSFKGNRVLILENMIYHFDTRGGRNGRIYWTCFDKVLRCNCRVTTENVGDKIQIVRVSGEHSHSQDHRQHIDKRIKKILSFRNQTGKLEENNPFGNDDDVGDDANPLFQSDEDNDDGEGDKEDREKVDFKKHKPDSTTADISELLRLNKLKKEKQEEILMEIPVTTKGKSEEEIMEISEGVVLAEYKNETDPFYDTIEYVEVERVNNSSQYQQSDLSSEESEDQNHIPLPKARRIKHKTKRSMDYETGGEGDDTNEEDNAFGDDEEYSPSTAAKQKMASNYITPTRRSRYPHQSHNPDNIDITKVSKLRSAKGGELLCVDGYIYHLKSTSNTTRTYWSCIKSKDRRLKCPARVTTVTLEGNKLTVDYLSNSHSHPISEDDIKKRLFNEFAKSSKKSFRAKDIMDKPLSELNPQFAQMLKGKSRESLSNNDTTGECEKTMLNIKLYAESNGPQSLAVRMCLQALDIPHELHIVDHVSSEHLPEEYVKKNPQKEAPVLDDDGFYLSESIAIMQYLCEKYASDTNLYPKDPKERALVMHRLCFNMSSYYPKIYAYNRERSEMAKDRLENILLVLENHLKTLGKKYATGDSLTLADLSLVSSTSVLQVLEYDLSKHQLISKWYQTFKREYPLLWDIAQEGIADSKHNSEEKL</sequence>
<dbReference type="GeneID" id="101898260"/>
<dbReference type="EnsemblMetazoa" id="MDOA011438-RA">
    <property type="protein sequence ID" value="MDOA011438-PA"/>
    <property type="gene ID" value="MDOA011438"/>
</dbReference>
<dbReference type="eggNOG" id="KOG0867">
    <property type="taxonomic scope" value="Eukaryota"/>
</dbReference>
<gene>
    <name evidence="7" type="primary">101898260</name>
    <name evidence="9" type="synonym">LOC101898260</name>
</gene>
<dbReference type="Gene3D" id="3.40.30.10">
    <property type="entry name" value="Glutaredoxin"/>
    <property type="match status" value="1"/>
</dbReference>
<evidence type="ECO:0000259" key="5">
    <source>
        <dbReference type="PROSITE" id="PS50404"/>
    </source>
</evidence>
<evidence type="ECO:0000259" key="6">
    <source>
        <dbReference type="PROSITE" id="PS50405"/>
    </source>
</evidence>
<keyword evidence="3" id="KW-0862">Zinc</keyword>
<keyword evidence="1" id="KW-0479">Metal-binding</keyword>
<dbReference type="FunFam" id="3.40.30.10:FF:000295">
    <property type="entry name" value="Glutathione S-transferase unclassified 1"/>
    <property type="match status" value="1"/>
</dbReference>
<dbReference type="Gene3D" id="2.20.25.240">
    <property type="match status" value="4"/>
</dbReference>
<dbReference type="InterPro" id="IPR004046">
    <property type="entry name" value="GST_C"/>
</dbReference>
<dbReference type="PROSITE" id="PS50405">
    <property type="entry name" value="GST_CTER"/>
    <property type="match status" value="1"/>
</dbReference>
<feature type="region of interest" description="Disordered" evidence="4">
    <location>
        <begin position="558"/>
        <end position="626"/>
    </location>
</feature>
<feature type="region of interest" description="Disordered" evidence="4">
    <location>
        <begin position="112"/>
        <end position="138"/>
    </location>
</feature>
<dbReference type="Pfam" id="PF00043">
    <property type="entry name" value="GST_C"/>
    <property type="match status" value="1"/>
</dbReference>
<feature type="compositionally biased region" description="Acidic residues" evidence="4">
    <location>
        <begin position="597"/>
        <end position="617"/>
    </location>
</feature>
<dbReference type="GO" id="GO:0004364">
    <property type="term" value="F:glutathione transferase activity"/>
    <property type="evidence" value="ECO:0007669"/>
    <property type="project" value="TreeGrafter"/>
</dbReference>
<proteinExistence type="predicted"/>
<reference evidence="7" key="1">
    <citation type="submission" date="2020-05" db="UniProtKB">
        <authorList>
            <consortium name="EnsemblMetazoa"/>
        </authorList>
    </citation>
    <scope>IDENTIFICATION</scope>
    <source>
        <strain evidence="7">Aabys</strain>
    </source>
</reference>
<dbReference type="PANTHER" id="PTHR43969">
    <property type="entry name" value="GLUTATHIONE S TRANSFERASE D10, ISOFORM A-RELATED"/>
    <property type="match status" value="1"/>
</dbReference>
<evidence type="ECO:0000313" key="9">
    <source>
        <dbReference type="RefSeq" id="XP_005183658.2"/>
    </source>
</evidence>
<dbReference type="Gene3D" id="1.20.1050.10">
    <property type="match status" value="1"/>
</dbReference>
<evidence type="ECO:0000313" key="8">
    <source>
        <dbReference type="Proteomes" id="UP001652621"/>
    </source>
</evidence>
<dbReference type="InterPro" id="IPR036282">
    <property type="entry name" value="Glutathione-S-Trfase_C_sf"/>
</dbReference>
<dbReference type="InterPro" id="IPR004045">
    <property type="entry name" value="Glutathione_S-Trfase_N"/>
</dbReference>
<name>A0A1I8N4F2_MUSDO</name>
<dbReference type="SUPFAM" id="SSF52833">
    <property type="entry name" value="Thioredoxin-like"/>
    <property type="match status" value="1"/>
</dbReference>
<keyword evidence="8" id="KW-1185">Reference proteome</keyword>
<reference evidence="9" key="2">
    <citation type="submission" date="2025-04" db="UniProtKB">
        <authorList>
            <consortium name="RefSeq"/>
        </authorList>
    </citation>
    <scope>IDENTIFICATION</scope>
    <source>
        <strain evidence="9">Aabys</strain>
    </source>
</reference>
<feature type="compositionally biased region" description="Acidic residues" evidence="4">
    <location>
        <begin position="460"/>
        <end position="470"/>
    </location>
</feature>
<organism evidence="7">
    <name type="scientific">Musca domestica</name>
    <name type="common">House fly</name>
    <dbReference type="NCBI Taxonomy" id="7370"/>
    <lineage>
        <taxon>Eukaryota</taxon>
        <taxon>Metazoa</taxon>
        <taxon>Ecdysozoa</taxon>
        <taxon>Arthropoda</taxon>
        <taxon>Hexapoda</taxon>
        <taxon>Insecta</taxon>
        <taxon>Pterygota</taxon>
        <taxon>Neoptera</taxon>
        <taxon>Endopterygota</taxon>
        <taxon>Diptera</taxon>
        <taxon>Brachycera</taxon>
        <taxon>Muscomorpha</taxon>
        <taxon>Muscoidea</taxon>
        <taxon>Muscidae</taxon>
        <taxon>Musca</taxon>
    </lineage>
</organism>
<dbReference type="InterPro" id="IPR007588">
    <property type="entry name" value="Znf_FLYWCH"/>
</dbReference>
<dbReference type="VEuPathDB" id="VectorBase:MDOMA2_020538"/>
<dbReference type="GO" id="GO:0008270">
    <property type="term" value="F:zinc ion binding"/>
    <property type="evidence" value="ECO:0007669"/>
    <property type="project" value="UniProtKB-KW"/>
</dbReference>
<evidence type="ECO:0000256" key="4">
    <source>
        <dbReference type="SAM" id="MobiDB-lite"/>
    </source>
</evidence>
<protein>
    <submittedName>
        <fullName evidence="9">Uncharacterized protein LOC101898260 isoform X1</fullName>
    </submittedName>
</protein>
<dbReference type="Pfam" id="PF13417">
    <property type="entry name" value="GST_N_3"/>
    <property type="match status" value="1"/>
</dbReference>
<dbReference type="GO" id="GO:0006749">
    <property type="term" value="P:glutathione metabolic process"/>
    <property type="evidence" value="ECO:0007669"/>
    <property type="project" value="TreeGrafter"/>
</dbReference>
<dbReference type="PROSITE" id="PS50404">
    <property type="entry name" value="GST_NTER"/>
    <property type="match status" value="1"/>
</dbReference>
<feature type="compositionally biased region" description="Basic residues" evidence="4">
    <location>
        <begin position="581"/>
        <end position="590"/>
    </location>
</feature>
<dbReference type="AlphaFoldDB" id="A0A1I8N4F2"/>
<evidence type="ECO:0000256" key="3">
    <source>
        <dbReference type="ARBA" id="ARBA00022833"/>
    </source>
</evidence>
<dbReference type="SUPFAM" id="SSF47616">
    <property type="entry name" value="GST C-terminal domain-like"/>
    <property type="match status" value="1"/>
</dbReference>
<evidence type="ECO:0000256" key="1">
    <source>
        <dbReference type="ARBA" id="ARBA00022723"/>
    </source>
</evidence>
<feature type="domain" description="GST N-terminal" evidence="5">
    <location>
        <begin position="790"/>
        <end position="871"/>
    </location>
</feature>
<dbReference type="Proteomes" id="UP001652621">
    <property type="component" value="Unplaced"/>
</dbReference>
<evidence type="ECO:0000256" key="2">
    <source>
        <dbReference type="ARBA" id="ARBA00022771"/>
    </source>
</evidence>
<dbReference type="RefSeq" id="XP_005183658.2">
    <property type="nucleotide sequence ID" value="XM_005183601.3"/>
</dbReference>
<feature type="region of interest" description="Disordered" evidence="4">
    <location>
        <begin position="436"/>
        <end position="487"/>
    </location>
</feature>